<evidence type="ECO:0000313" key="13">
    <source>
        <dbReference type="EMBL" id="KAJ8283789.1"/>
    </source>
</evidence>
<dbReference type="InterPro" id="IPR027118">
    <property type="entry name" value="MGP"/>
</dbReference>
<evidence type="ECO:0000256" key="7">
    <source>
        <dbReference type="ARBA" id="ARBA00022553"/>
    </source>
</evidence>
<evidence type="ECO:0000256" key="4">
    <source>
        <dbReference type="ARBA" id="ARBA00022473"/>
    </source>
</evidence>
<gene>
    <name evidence="13" type="ORF">COCON_G00026390</name>
</gene>
<keyword evidence="5" id="KW-0301">Gamma-carboxyglutamic acid</keyword>
<evidence type="ECO:0000259" key="12">
    <source>
        <dbReference type="PROSITE" id="PS50998"/>
    </source>
</evidence>
<evidence type="ECO:0000256" key="10">
    <source>
        <dbReference type="ARBA" id="ARBA00023157"/>
    </source>
</evidence>
<evidence type="ECO:0000256" key="5">
    <source>
        <dbReference type="ARBA" id="ARBA00022479"/>
    </source>
</evidence>
<name>A0A9Q1DXX7_CONCO</name>
<sequence>MQRYGETASSGLGHLLCPAEGTLGTEEGCIWILGSQVELPTGRMKVTLQCGVLSVILVLCLCYDSHESRESFEDLFLSPYRANSFFNRPRVNTYNSYNYRRLIKSPLERQSEICEDFSLCRLYAHRYGYQNAYQKYFPGRHLRMVRV</sequence>
<dbReference type="SMART" id="SM00069">
    <property type="entry name" value="GLA"/>
    <property type="match status" value="1"/>
</dbReference>
<dbReference type="SUPFAM" id="SSF57630">
    <property type="entry name" value="GLA-domain"/>
    <property type="match status" value="1"/>
</dbReference>
<keyword evidence="7" id="KW-0597">Phosphoprotein</keyword>
<protein>
    <recommendedName>
        <fullName evidence="3">Matrix Gla protein</fullName>
    </recommendedName>
</protein>
<comment type="caution">
    <text evidence="13">The sequence shown here is derived from an EMBL/GenBank/DDBJ whole genome shotgun (WGS) entry which is preliminary data.</text>
</comment>
<comment type="subcellular location">
    <subcellularLocation>
        <location evidence="1">Secreted</location>
    </subcellularLocation>
</comment>
<dbReference type="Pfam" id="PF25890">
    <property type="entry name" value="BGLAP_C"/>
    <property type="match status" value="1"/>
</dbReference>
<reference evidence="13" key="1">
    <citation type="journal article" date="2023" name="Science">
        <title>Genome structures resolve the early diversification of teleost fishes.</title>
        <authorList>
            <person name="Parey E."/>
            <person name="Louis A."/>
            <person name="Montfort J."/>
            <person name="Bouchez O."/>
            <person name="Roques C."/>
            <person name="Iampietro C."/>
            <person name="Lluch J."/>
            <person name="Castinel A."/>
            <person name="Donnadieu C."/>
            <person name="Desvignes T."/>
            <person name="Floi Bucao C."/>
            <person name="Jouanno E."/>
            <person name="Wen M."/>
            <person name="Mejri S."/>
            <person name="Dirks R."/>
            <person name="Jansen H."/>
            <person name="Henkel C."/>
            <person name="Chen W.J."/>
            <person name="Zahm M."/>
            <person name="Cabau C."/>
            <person name="Klopp C."/>
            <person name="Thompson A.W."/>
            <person name="Robinson-Rechavi M."/>
            <person name="Braasch I."/>
            <person name="Lecointre G."/>
            <person name="Bobe J."/>
            <person name="Postlethwait J.H."/>
            <person name="Berthelot C."/>
            <person name="Roest Crollius H."/>
            <person name="Guiguen Y."/>
        </authorList>
    </citation>
    <scope>NUCLEOTIDE SEQUENCE</scope>
    <source>
        <strain evidence="13">Concon-B</strain>
    </source>
</reference>
<dbReference type="InterPro" id="IPR035972">
    <property type="entry name" value="GLA-like_dom_SF"/>
</dbReference>
<evidence type="ECO:0000256" key="2">
    <source>
        <dbReference type="ARBA" id="ARBA00008850"/>
    </source>
</evidence>
<dbReference type="AlphaFoldDB" id="A0A9Q1DXX7"/>
<accession>A0A9Q1DXX7</accession>
<evidence type="ECO:0000313" key="14">
    <source>
        <dbReference type="Proteomes" id="UP001152803"/>
    </source>
</evidence>
<dbReference type="GO" id="GO:0005509">
    <property type="term" value="F:calcium ion binding"/>
    <property type="evidence" value="ECO:0007669"/>
    <property type="project" value="InterPro"/>
</dbReference>
<dbReference type="GO" id="GO:0001503">
    <property type="term" value="P:ossification"/>
    <property type="evidence" value="ECO:0007669"/>
    <property type="project" value="UniProtKB-KW"/>
</dbReference>
<dbReference type="PANTHER" id="PTHR10109:SF0">
    <property type="entry name" value="MATRIX GLA PROTEIN"/>
    <property type="match status" value="1"/>
</dbReference>
<dbReference type="GO" id="GO:0051216">
    <property type="term" value="P:cartilage development"/>
    <property type="evidence" value="ECO:0007669"/>
    <property type="project" value="UniProtKB-KW"/>
</dbReference>
<keyword evidence="8" id="KW-0221">Differentiation</keyword>
<feature type="domain" description="Gla" evidence="12">
    <location>
        <begin position="92"/>
        <end position="138"/>
    </location>
</feature>
<evidence type="ECO:0000256" key="11">
    <source>
        <dbReference type="ARBA" id="ARBA00023188"/>
    </source>
</evidence>
<dbReference type="GO" id="GO:0030154">
    <property type="term" value="P:cell differentiation"/>
    <property type="evidence" value="ECO:0007669"/>
    <property type="project" value="UniProtKB-KW"/>
</dbReference>
<dbReference type="GO" id="GO:0005576">
    <property type="term" value="C:extracellular region"/>
    <property type="evidence" value="ECO:0007669"/>
    <property type="project" value="UniProtKB-SubCell"/>
</dbReference>
<dbReference type="OrthoDB" id="8958520at2759"/>
<keyword evidence="9" id="KW-0892">Osteogenesis</keyword>
<comment type="similarity">
    <text evidence="2">Belongs to the osteocalcin/matrix Gla protein family.</text>
</comment>
<evidence type="ECO:0000256" key="8">
    <source>
        <dbReference type="ARBA" id="ARBA00022782"/>
    </source>
</evidence>
<keyword evidence="4" id="KW-0217">Developmental protein</keyword>
<dbReference type="EMBL" id="JAFJMO010000002">
    <property type="protein sequence ID" value="KAJ8283789.1"/>
    <property type="molecule type" value="Genomic_DNA"/>
</dbReference>
<dbReference type="GO" id="GO:0031012">
    <property type="term" value="C:extracellular matrix"/>
    <property type="evidence" value="ECO:0007669"/>
    <property type="project" value="InterPro"/>
</dbReference>
<evidence type="ECO:0000256" key="3">
    <source>
        <dbReference type="ARBA" id="ARBA00017145"/>
    </source>
</evidence>
<dbReference type="InterPro" id="IPR000294">
    <property type="entry name" value="GLA_domain"/>
</dbReference>
<keyword evidence="10" id="KW-1015">Disulfide bond</keyword>
<dbReference type="PROSITE" id="PS50998">
    <property type="entry name" value="GLA_2"/>
    <property type="match status" value="1"/>
</dbReference>
<evidence type="ECO:0000256" key="9">
    <source>
        <dbReference type="ARBA" id="ARBA00022855"/>
    </source>
</evidence>
<organism evidence="13 14">
    <name type="scientific">Conger conger</name>
    <name type="common">Conger eel</name>
    <name type="synonym">Muraena conger</name>
    <dbReference type="NCBI Taxonomy" id="82655"/>
    <lineage>
        <taxon>Eukaryota</taxon>
        <taxon>Metazoa</taxon>
        <taxon>Chordata</taxon>
        <taxon>Craniata</taxon>
        <taxon>Vertebrata</taxon>
        <taxon>Euteleostomi</taxon>
        <taxon>Actinopterygii</taxon>
        <taxon>Neopterygii</taxon>
        <taxon>Teleostei</taxon>
        <taxon>Anguilliformes</taxon>
        <taxon>Congridae</taxon>
        <taxon>Conger</taxon>
    </lineage>
</organism>
<dbReference type="InterPro" id="IPR058704">
    <property type="entry name" value="BGLAP-like_C"/>
</dbReference>
<proteinExistence type="inferred from homology"/>
<dbReference type="Proteomes" id="UP001152803">
    <property type="component" value="Unassembled WGS sequence"/>
</dbReference>
<keyword evidence="6" id="KW-0964">Secreted</keyword>
<evidence type="ECO:0000256" key="1">
    <source>
        <dbReference type="ARBA" id="ARBA00004613"/>
    </source>
</evidence>
<dbReference type="PANTHER" id="PTHR10109">
    <property type="entry name" value="MATRIX GLA PROTEIN"/>
    <property type="match status" value="1"/>
</dbReference>
<keyword evidence="14" id="KW-1185">Reference proteome</keyword>
<evidence type="ECO:0000256" key="6">
    <source>
        <dbReference type="ARBA" id="ARBA00022525"/>
    </source>
</evidence>
<keyword evidence="11" id="KW-0891">Chondrogenesis</keyword>